<dbReference type="InterPro" id="IPR027417">
    <property type="entry name" value="P-loop_NTPase"/>
</dbReference>
<dbReference type="AlphaFoldDB" id="A0A1G2PEU3"/>
<evidence type="ECO:0008006" key="3">
    <source>
        <dbReference type="Google" id="ProtNLM"/>
    </source>
</evidence>
<proteinExistence type="predicted"/>
<accession>A0A1G2PEU3</accession>
<reference evidence="1 2" key="1">
    <citation type="journal article" date="2016" name="Nat. Commun.">
        <title>Thousands of microbial genomes shed light on interconnected biogeochemical processes in an aquifer system.</title>
        <authorList>
            <person name="Anantharaman K."/>
            <person name="Brown C.T."/>
            <person name="Hug L.A."/>
            <person name="Sharon I."/>
            <person name="Castelle C.J."/>
            <person name="Probst A.J."/>
            <person name="Thomas B.C."/>
            <person name="Singh A."/>
            <person name="Wilkins M.J."/>
            <person name="Karaoz U."/>
            <person name="Brodie E.L."/>
            <person name="Williams K.H."/>
            <person name="Hubbard S.S."/>
            <person name="Banfield J.F."/>
        </authorList>
    </citation>
    <scope>NUCLEOTIDE SEQUENCE [LARGE SCALE GENOMIC DNA]</scope>
</reference>
<name>A0A1G2PEU3_9BACT</name>
<dbReference type="Gene3D" id="3.40.50.300">
    <property type="entry name" value="P-loop containing nucleotide triphosphate hydrolases"/>
    <property type="match status" value="1"/>
</dbReference>
<protein>
    <recommendedName>
        <fullName evidence="3">Terminase large subunit gp17-like C-terminal domain-containing protein</fullName>
    </recommendedName>
</protein>
<dbReference type="EMBL" id="MHSQ01000027">
    <property type="protein sequence ID" value="OHA46803.1"/>
    <property type="molecule type" value="Genomic_DNA"/>
</dbReference>
<dbReference type="Proteomes" id="UP000176965">
    <property type="component" value="Unassembled WGS sequence"/>
</dbReference>
<gene>
    <name evidence="1" type="ORF">A2541_01320</name>
</gene>
<evidence type="ECO:0000313" key="2">
    <source>
        <dbReference type="Proteomes" id="UP000176965"/>
    </source>
</evidence>
<evidence type="ECO:0000313" key="1">
    <source>
        <dbReference type="EMBL" id="OHA46803.1"/>
    </source>
</evidence>
<organism evidence="1 2">
    <name type="scientific">Candidatus Taylorbacteria bacterium RIFOXYD2_FULL_36_9</name>
    <dbReference type="NCBI Taxonomy" id="1802338"/>
    <lineage>
        <taxon>Bacteria</taxon>
        <taxon>Candidatus Tayloriibacteriota</taxon>
    </lineage>
</organism>
<sequence length="409" mass="47951">MRPSSSVKPWLCQLGLIQKTMLKGIKQKDLQKILLNKNLRQRLAYEDPLWFSLIYLKHCFGYPLAPFHLEMFHLIKDPKCEFIAVMAFRESGKSTIMNTTNALWSILGKPQKKFVVIVSQTQDQAKNHFTNIKEELLYNELLREDFGPFADDESAWQKMSLELEYNEAKILSVSREQSIRGIKYNSIRPELIICDDLEDSSAKFDKAKRDEIYNRFVSEITPLGSDHTRIVVLGNLICEESLLMQLMHSVEGKKIQGIFRAYPIIDNNRKILWPEKFTDIEKIKELQKRFSRGVWAREFLLKLLGYDDNEPGPVVILMPQLLIDRNSPNNKAGLLPCQQAVIPQMEEYNILLPRLSLPMMIASHKNERYQQLYGNVDLDEPFVTTEEVKEEERRLTEEWRKWEEEHCKK</sequence>
<comment type="caution">
    <text evidence="1">The sequence shown here is derived from an EMBL/GenBank/DDBJ whole genome shotgun (WGS) entry which is preliminary data.</text>
</comment>